<comment type="caution">
    <text evidence="2">The sequence shown here is derived from an EMBL/GenBank/DDBJ whole genome shotgun (WGS) entry which is preliminary data.</text>
</comment>
<accession>A0A2W5MLI9</accession>
<feature type="transmembrane region" description="Helical" evidence="1">
    <location>
        <begin position="27"/>
        <end position="44"/>
    </location>
</feature>
<protein>
    <recommendedName>
        <fullName evidence="4">VanZ-like domain-containing protein</fullName>
    </recommendedName>
</protein>
<dbReference type="EMBL" id="QFPJ01000047">
    <property type="protein sequence ID" value="PZQ20767.1"/>
    <property type="molecule type" value="Genomic_DNA"/>
</dbReference>
<name>A0A2W5MLI9_SPHMC</name>
<keyword evidence="1" id="KW-1133">Transmembrane helix</keyword>
<proteinExistence type="predicted"/>
<sequence>MAVVDVSVLYQQLKLWLIGGTGLSKDALHIYAGLAIFLIVRTLWRGRRRTGAAWTLVLAAALAGEWIDIRGEHLRGALQPDAAHWHDVWNTLFWPSVLALIAWRSERRRAGGGSGEDAERRFEQA</sequence>
<dbReference type="Proteomes" id="UP000248597">
    <property type="component" value="Unassembled WGS sequence"/>
</dbReference>
<evidence type="ECO:0008006" key="4">
    <source>
        <dbReference type="Google" id="ProtNLM"/>
    </source>
</evidence>
<keyword evidence="1" id="KW-0472">Membrane</keyword>
<gene>
    <name evidence="2" type="ORF">DI569_14390</name>
</gene>
<evidence type="ECO:0000313" key="3">
    <source>
        <dbReference type="Proteomes" id="UP000248597"/>
    </source>
</evidence>
<organism evidence="2 3">
    <name type="scientific">Sphingopyxis macrogoltabida</name>
    <name type="common">Sphingomonas macrogoltabidus</name>
    <dbReference type="NCBI Taxonomy" id="33050"/>
    <lineage>
        <taxon>Bacteria</taxon>
        <taxon>Pseudomonadati</taxon>
        <taxon>Pseudomonadota</taxon>
        <taxon>Alphaproteobacteria</taxon>
        <taxon>Sphingomonadales</taxon>
        <taxon>Sphingomonadaceae</taxon>
        <taxon>Sphingopyxis</taxon>
    </lineage>
</organism>
<keyword evidence="1" id="KW-0812">Transmembrane</keyword>
<reference evidence="2 3" key="1">
    <citation type="submission" date="2017-08" db="EMBL/GenBank/DDBJ databases">
        <title>Infants hospitalized years apart are colonized by the same room-sourced microbial strains.</title>
        <authorList>
            <person name="Brooks B."/>
            <person name="Olm M.R."/>
            <person name="Firek B.A."/>
            <person name="Baker R."/>
            <person name="Thomas B.C."/>
            <person name="Morowitz M.J."/>
            <person name="Banfield J.F."/>
        </authorList>
    </citation>
    <scope>NUCLEOTIDE SEQUENCE [LARGE SCALE GENOMIC DNA]</scope>
    <source>
        <strain evidence="2">S2_005_003_R2_47</strain>
    </source>
</reference>
<evidence type="ECO:0000313" key="2">
    <source>
        <dbReference type="EMBL" id="PZQ20767.1"/>
    </source>
</evidence>
<dbReference type="AlphaFoldDB" id="A0A2W5MLI9"/>
<evidence type="ECO:0000256" key="1">
    <source>
        <dbReference type="SAM" id="Phobius"/>
    </source>
</evidence>